<sequence length="162" mass="18029">MQQMKFRFSNLSCSSSQGTRVDPLYHAELSVGLRLRSSDSSAASFSVRSCFAGLLRGNNPVSFFGTVFILQIASLLIPCCRARFPIIELCGHHDFSALSPSLRRQSRKQPAAGSLCYDFCLFFDLHDSRTHPSAMTFACFSNFRLTKNSVHLASRFSLSCLL</sequence>
<name>A0ABV0Q2G1_9TELE</name>
<reference evidence="1 2" key="1">
    <citation type="submission" date="2021-06" db="EMBL/GenBank/DDBJ databases">
        <authorList>
            <person name="Palmer J.M."/>
        </authorList>
    </citation>
    <scope>NUCLEOTIDE SEQUENCE [LARGE SCALE GENOMIC DNA]</scope>
    <source>
        <strain evidence="1 2">GA_2019</strain>
        <tissue evidence="1">Muscle</tissue>
    </source>
</reference>
<comment type="caution">
    <text evidence="1">The sequence shown here is derived from an EMBL/GenBank/DDBJ whole genome shotgun (WGS) entry which is preliminary data.</text>
</comment>
<accession>A0ABV0Q2G1</accession>
<protein>
    <submittedName>
        <fullName evidence="1">Uncharacterized protein</fullName>
    </submittedName>
</protein>
<gene>
    <name evidence="1" type="ORF">GOODEAATRI_028189</name>
</gene>
<dbReference type="EMBL" id="JAHRIO010093813">
    <property type="protein sequence ID" value="MEQ2189718.1"/>
    <property type="molecule type" value="Genomic_DNA"/>
</dbReference>
<organism evidence="1 2">
    <name type="scientific">Goodea atripinnis</name>
    <dbReference type="NCBI Taxonomy" id="208336"/>
    <lineage>
        <taxon>Eukaryota</taxon>
        <taxon>Metazoa</taxon>
        <taxon>Chordata</taxon>
        <taxon>Craniata</taxon>
        <taxon>Vertebrata</taxon>
        <taxon>Euteleostomi</taxon>
        <taxon>Actinopterygii</taxon>
        <taxon>Neopterygii</taxon>
        <taxon>Teleostei</taxon>
        <taxon>Neoteleostei</taxon>
        <taxon>Acanthomorphata</taxon>
        <taxon>Ovalentaria</taxon>
        <taxon>Atherinomorphae</taxon>
        <taxon>Cyprinodontiformes</taxon>
        <taxon>Goodeidae</taxon>
        <taxon>Goodea</taxon>
    </lineage>
</organism>
<evidence type="ECO:0000313" key="2">
    <source>
        <dbReference type="Proteomes" id="UP001476798"/>
    </source>
</evidence>
<keyword evidence="2" id="KW-1185">Reference proteome</keyword>
<dbReference type="Proteomes" id="UP001476798">
    <property type="component" value="Unassembled WGS sequence"/>
</dbReference>
<proteinExistence type="predicted"/>
<evidence type="ECO:0000313" key="1">
    <source>
        <dbReference type="EMBL" id="MEQ2189718.1"/>
    </source>
</evidence>